<accession>A0A1M5K6N4</accession>
<dbReference type="STRING" id="1123382.SAMN02745221_00293"/>
<sequence length="384" mass="41466">MLAWFIYFVVVVSFIDTMAQLPILSPFAYSLGASSIMVGLIMGAYSFFNMAGNLGAGFIIDRYGRKKAITFGMLLAGMAVFLYGWVNFPYQLLGLRIFHGLGGAILVPAAFAYLGDRAKTGSTGRAMGYSGAAVGLAALLGPMLGGIGKDVYGYSAVFISLGLLLMITSVLAWFLLPETYQIDKKGREVFTRKILLSLIKNHQLQIAYLSSFGLMFAMGLLAYAFPITLEALGFTSKHTGILFSIFSIVAIIVFILPISGWSDRVGRYLPISIGMILITIAFSMLPLGRTLEQFAFMMVLYGFGYGLIFPAMNSLVVDQTEEYFRGTAFGIFYAVFSLGGVLGPIAGGMANQAGYQPFWIGSLVLIIVQIVLSGINIKGKSGVE</sequence>
<dbReference type="InterPro" id="IPR050930">
    <property type="entry name" value="MFS_Vesicular_Transporter"/>
</dbReference>
<keyword evidence="4 6" id="KW-1133">Transmembrane helix</keyword>
<evidence type="ECO:0000256" key="6">
    <source>
        <dbReference type="SAM" id="Phobius"/>
    </source>
</evidence>
<proteinExistence type="predicted"/>
<feature type="transmembrane region" description="Helical" evidence="6">
    <location>
        <begin position="206"/>
        <end position="229"/>
    </location>
</feature>
<evidence type="ECO:0000256" key="4">
    <source>
        <dbReference type="ARBA" id="ARBA00022989"/>
    </source>
</evidence>
<evidence type="ECO:0000256" key="2">
    <source>
        <dbReference type="ARBA" id="ARBA00022448"/>
    </source>
</evidence>
<dbReference type="Gene3D" id="1.20.1250.20">
    <property type="entry name" value="MFS general substrate transporter like domains"/>
    <property type="match status" value="1"/>
</dbReference>
<feature type="transmembrane region" description="Helical" evidence="6">
    <location>
        <begin position="294"/>
        <end position="316"/>
    </location>
</feature>
<dbReference type="PANTHER" id="PTHR23506">
    <property type="entry name" value="GH10249P"/>
    <property type="match status" value="1"/>
</dbReference>
<feature type="transmembrane region" description="Helical" evidence="6">
    <location>
        <begin position="29"/>
        <end position="48"/>
    </location>
</feature>
<dbReference type="SUPFAM" id="SSF103473">
    <property type="entry name" value="MFS general substrate transporter"/>
    <property type="match status" value="1"/>
</dbReference>
<feature type="transmembrane region" description="Helical" evidence="6">
    <location>
        <begin position="358"/>
        <end position="377"/>
    </location>
</feature>
<keyword evidence="3 6" id="KW-0812">Transmembrane</keyword>
<feature type="transmembrane region" description="Helical" evidence="6">
    <location>
        <begin position="268"/>
        <end position="288"/>
    </location>
</feature>
<evidence type="ECO:0000256" key="1">
    <source>
        <dbReference type="ARBA" id="ARBA00004651"/>
    </source>
</evidence>
<evidence type="ECO:0000256" key="3">
    <source>
        <dbReference type="ARBA" id="ARBA00022692"/>
    </source>
</evidence>
<dbReference type="InterPro" id="IPR036259">
    <property type="entry name" value="MFS_trans_sf"/>
</dbReference>
<gene>
    <name evidence="8" type="ORF">SAMN02745221_00293</name>
</gene>
<feature type="transmembrane region" description="Helical" evidence="6">
    <location>
        <begin position="241"/>
        <end position="261"/>
    </location>
</feature>
<dbReference type="EMBL" id="FQWY01000004">
    <property type="protein sequence ID" value="SHG47903.1"/>
    <property type="molecule type" value="Genomic_DNA"/>
</dbReference>
<protein>
    <submittedName>
        <fullName evidence="8">Predicted arabinose efflux permease, MFS family</fullName>
    </submittedName>
</protein>
<dbReference type="CDD" id="cd17325">
    <property type="entry name" value="MFS_MdtG_SLC18_like"/>
    <property type="match status" value="1"/>
</dbReference>
<comment type="subcellular location">
    <subcellularLocation>
        <location evidence="1">Cell membrane</location>
        <topology evidence="1">Multi-pass membrane protein</topology>
    </subcellularLocation>
</comment>
<dbReference type="PROSITE" id="PS00216">
    <property type="entry name" value="SUGAR_TRANSPORT_1"/>
    <property type="match status" value="1"/>
</dbReference>
<name>A0A1M5K6N4_9FIRM</name>
<evidence type="ECO:0000256" key="5">
    <source>
        <dbReference type="ARBA" id="ARBA00023136"/>
    </source>
</evidence>
<dbReference type="Pfam" id="PF07690">
    <property type="entry name" value="MFS_1"/>
    <property type="match status" value="1"/>
</dbReference>
<dbReference type="RefSeq" id="WP_159432290.1">
    <property type="nucleotide sequence ID" value="NZ_FQWY01000004.1"/>
</dbReference>
<keyword evidence="5 6" id="KW-0472">Membrane</keyword>
<reference evidence="9" key="1">
    <citation type="submission" date="2016-11" db="EMBL/GenBank/DDBJ databases">
        <authorList>
            <person name="Varghese N."/>
            <person name="Submissions S."/>
        </authorList>
    </citation>
    <scope>NUCLEOTIDE SEQUENCE [LARGE SCALE GENOMIC DNA]</scope>
    <source>
        <strain evidence="9">DSM 11003</strain>
    </source>
</reference>
<feature type="transmembrane region" description="Helical" evidence="6">
    <location>
        <begin position="151"/>
        <end position="176"/>
    </location>
</feature>
<feature type="transmembrane region" description="Helical" evidence="6">
    <location>
        <begin position="126"/>
        <end position="145"/>
    </location>
</feature>
<dbReference type="GO" id="GO:0022857">
    <property type="term" value="F:transmembrane transporter activity"/>
    <property type="evidence" value="ECO:0007669"/>
    <property type="project" value="InterPro"/>
</dbReference>
<dbReference type="AlphaFoldDB" id="A0A1M5K6N4"/>
<evidence type="ECO:0000259" key="7">
    <source>
        <dbReference type="PROSITE" id="PS50850"/>
    </source>
</evidence>
<dbReference type="GO" id="GO:0005886">
    <property type="term" value="C:plasma membrane"/>
    <property type="evidence" value="ECO:0007669"/>
    <property type="project" value="UniProtKB-SubCell"/>
</dbReference>
<feature type="transmembrane region" description="Helical" evidence="6">
    <location>
        <begin position="328"/>
        <end position="346"/>
    </location>
</feature>
<keyword evidence="2" id="KW-0813">Transport</keyword>
<feature type="domain" description="Major facilitator superfamily (MFS) profile" evidence="7">
    <location>
        <begin position="2"/>
        <end position="380"/>
    </location>
</feature>
<feature type="transmembrane region" description="Helical" evidence="6">
    <location>
        <begin position="92"/>
        <end position="114"/>
    </location>
</feature>
<dbReference type="PANTHER" id="PTHR23506:SF23">
    <property type="entry name" value="GH10249P"/>
    <property type="match status" value="1"/>
</dbReference>
<dbReference type="PROSITE" id="PS50850">
    <property type="entry name" value="MFS"/>
    <property type="match status" value="1"/>
</dbReference>
<dbReference type="InterPro" id="IPR011701">
    <property type="entry name" value="MFS"/>
</dbReference>
<feature type="transmembrane region" description="Helical" evidence="6">
    <location>
        <begin position="68"/>
        <end position="86"/>
    </location>
</feature>
<dbReference type="InterPro" id="IPR005829">
    <property type="entry name" value="Sugar_transporter_CS"/>
</dbReference>
<keyword evidence="9" id="KW-1185">Reference proteome</keyword>
<evidence type="ECO:0000313" key="8">
    <source>
        <dbReference type="EMBL" id="SHG47903.1"/>
    </source>
</evidence>
<dbReference type="InterPro" id="IPR020846">
    <property type="entry name" value="MFS_dom"/>
</dbReference>
<dbReference type="OrthoDB" id="85643at2"/>
<organism evidence="8 9">
    <name type="scientific">Thermosyntropha lipolytica DSM 11003</name>
    <dbReference type="NCBI Taxonomy" id="1123382"/>
    <lineage>
        <taxon>Bacteria</taxon>
        <taxon>Bacillati</taxon>
        <taxon>Bacillota</taxon>
        <taxon>Clostridia</taxon>
        <taxon>Eubacteriales</taxon>
        <taxon>Syntrophomonadaceae</taxon>
        <taxon>Thermosyntropha</taxon>
    </lineage>
</organism>
<evidence type="ECO:0000313" key="9">
    <source>
        <dbReference type="Proteomes" id="UP000242329"/>
    </source>
</evidence>
<dbReference type="Proteomes" id="UP000242329">
    <property type="component" value="Unassembled WGS sequence"/>
</dbReference>